<evidence type="ECO:0000256" key="2">
    <source>
        <dbReference type="ARBA" id="ARBA00006432"/>
    </source>
</evidence>
<dbReference type="InterPro" id="IPR009081">
    <property type="entry name" value="PP-bd_ACP"/>
</dbReference>
<evidence type="ECO:0000256" key="3">
    <source>
        <dbReference type="ARBA" id="ARBA00022450"/>
    </source>
</evidence>
<dbReference type="NCBIfam" id="NF003417">
    <property type="entry name" value="PRK04813.1"/>
    <property type="match status" value="2"/>
</dbReference>
<dbReference type="Proteomes" id="UP000054740">
    <property type="component" value="Unassembled WGS sequence"/>
</dbReference>
<dbReference type="CDD" id="cd17643">
    <property type="entry name" value="A_NRPS_Cytc1-like"/>
    <property type="match status" value="1"/>
</dbReference>
<dbReference type="PROSITE" id="PS00455">
    <property type="entry name" value="AMP_BINDING"/>
    <property type="match status" value="2"/>
</dbReference>
<dbReference type="PROSITE" id="PS00012">
    <property type="entry name" value="PHOSPHOPANTETHEINE"/>
    <property type="match status" value="1"/>
</dbReference>
<sequence length="2174" mass="238878">MLADVAEPTLPFGLTEVHRDGSHIEQTRLALPVALNDRLRTQARTLGVSLASLCHLAWARVLAALSAQRQVVFGTVLFGRMHAGANADHALGLYINSLPVCLNVDATSVIDSVRHTHARLSALLAHEHAPLALAQRCSNVPASTPLFSALLNYRHNAMQRGHAWEGFEVVGFEERTHYPLTLSIDDNGASLTLSAQVAAPVSAERVGAYMQQALDSLVEALESAPAMPVDQLDILPHDERAMLIETFNDTTRPFSEHRCIHQLFEDQVRRTPDAVALVFADTSLTYSALNARANRLAHRLISLGVTPDTPVALCVERSVEMVISLLAILKSGGAYVPLDPDYPRARLSNILHDAAPLLLIADAAGRNALGDTSSHTRLDPRTPLALSTDDPRIPELTSRNLAYVIYTSGSTGAPKGALNEHRALVNRLSWMQRAYRLKGDDAVLQKTPFGFDVSVWEFFWTLLNGATLVMAPPGAQRDPIRIAELVCKHRITVAHFVPSMLASFVQTAEAAQCTTLRRLITSGEALSAPLIGQLQQTLPDVCLANLYGPTEAAIDVTAWDCPQSFNDAVVPIGRPIDNTSIYLLDAARRPVPMGATGEIYIGGAGVARGYLNRPELTAERFLADPYSDETDARMYRTGDLARYLPDGNIAFLGRNDHQVKIRGFRIECGEIEAALASHDAVREAVVIAREERLVAYVTTKVDVIAATLRMYLAARLPDYMVPAAFVIIDSLPLTPNGKLDRNALPAPAGDAFVQRDYAAPQGDTETTLAALWSELLGIGRIGRHDHFFELGGHSLMAVTLIARLKQAGLCADVRTLFDTPVLSDLAAKLDKKEHTNEVVVPENLITAQTRTLTPQMLPLIDLNDDDIARIIERVPGGLANVQDIYALSPLQEGMLFHYLLDTQGDPYFMIARLAFDDRSVLDAYLDAVRQAIRRHDILRTAFIWEGLSTPAQVVWRDAPLSVKEVELTVTDEPAIEQLARHFDARTERLDLTRAPLLRFVVAREPGTGRWLALQLLHHLIDDATSLRLLFAEIHAFMADRGHTLPAPMPFRNLVAQARLGISQEEHERFFRDMLAGVTEPTLPFGLTEVRHDGRLTAEADSRLPDALQARLRTQARRRGVSLASLCHLAWARVLAAASGQQQVVFGTVLFGRMHAGAGADHALGLFVNSLPVCLNIDASSVGDSVRDTHARLSALLAHEHAPLTLAQRASTLPAATPLFSALLNCRNNAALATDPQQRPESWRGVQILDFEERTNYPLTLSIDDDGNSLALNAQVVAPIAPERVCGYMQQALESLVQALESAPDTPVGKLDILPRDEHILLLERFNDTAASIADHRCIHQFFEAQAARNPDATAVVLDDTSLTYAALNARANRLAHRLIRLGVTPDTRVALCMDRSIELMIALLAILKAGGAYVPLDPAYPGDRLAFILNDAAPALLITDAAGRAALGDTGALPVIDPYATSDEPAHDPLIDGLISQHLAYIIYTSGSTGTPKGVMVEHRQVVRLLDSTRDTFGFDDRDVWCLFHSFAFDFSVWEIWGAWRFGGKLVIVPRDIARSAPDFMRLAGRHGVTVLNQTPSAFKALIDADAHGQRDDLASLRYVIFGGEALEPSMLRAWYERHAERAPQLVNMYGITETTVHVTCRMLGLADCDRSGSPIGKRIADLKLYLLDAEGQPVPLGASGELYVGGAGVARGYLNRPELTAARFLDDRFSNEPGARMYRTGDLARYTPDGDLEFLGRNDHQVKIRGFRIECGEIEAALQRLPQVAQAAVIAREDTPGNRQLVAYVVPSEGQPARDVSNESTCVNEWQHIYDALYRDDDATAFGDDFRGWASSYTQQPIALDDMRSWRKATVDRIRALAPRRVLEIGVGSGLILSQLAPFCETYHATDLSAETVRKLRRQLQTQPEWAARVQLRAQPAHDFSGLPAGYFDTVILNSVIQYFPTTAYLLDVVEQALKLLVPGGALFIGDIRNLDLLRCFIGVTELCKSPRLGCDELRRHIESSIAADKELLLAPEFFARLPQHLPDIGAVDIQVKRGDYSNELSRYRYDVVLHKSPVSDVRDLREVRAVEWRDIGNMQRLRAVLRDEKADALRVTCMPDARLLPDLLAWQALQGGDEPASVHDAHANWQWPGDIPRIGQLEALAAEAGRDLGITWGALQGTLDIVFWNASSHANH</sequence>
<comment type="cofactor">
    <cofactor evidence="1">
        <name>pantetheine 4'-phosphate</name>
        <dbReference type="ChEBI" id="CHEBI:47942"/>
    </cofactor>
</comment>
<dbReference type="PANTHER" id="PTHR45527:SF1">
    <property type="entry name" value="FATTY ACID SYNTHASE"/>
    <property type="match status" value="1"/>
</dbReference>
<dbReference type="Gene3D" id="3.40.50.980">
    <property type="match status" value="2"/>
</dbReference>
<dbReference type="Pfam" id="PF00668">
    <property type="entry name" value="Condensation"/>
    <property type="match status" value="2"/>
</dbReference>
<dbReference type="InterPro" id="IPR023213">
    <property type="entry name" value="CAT-like_dom_sf"/>
</dbReference>
<evidence type="ECO:0000313" key="6">
    <source>
        <dbReference type="EMBL" id="SAL72376.1"/>
    </source>
</evidence>
<evidence type="ECO:0000259" key="5">
    <source>
        <dbReference type="PROSITE" id="PS50075"/>
    </source>
</evidence>
<dbReference type="GO" id="GO:0005737">
    <property type="term" value="C:cytoplasm"/>
    <property type="evidence" value="ECO:0007669"/>
    <property type="project" value="TreeGrafter"/>
</dbReference>
<dbReference type="Pfam" id="PF00550">
    <property type="entry name" value="PP-binding"/>
    <property type="match status" value="1"/>
</dbReference>
<dbReference type="InterPro" id="IPR025110">
    <property type="entry name" value="AMP-bd_C"/>
</dbReference>
<protein>
    <submittedName>
        <fullName evidence="6">Non-ribosomal peptide synthetase</fullName>
    </submittedName>
</protein>
<dbReference type="CDD" id="cd02440">
    <property type="entry name" value="AdoMet_MTases"/>
    <property type="match status" value="1"/>
</dbReference>
<accession>A0A158JU57</accession>
<dbReference type="InterPro" id="IPR020845">
    <property type="entry name" value="AMP-binding_CS"/>
</dbReference>
<dbReference type="FunFam" id="3.40.50.980:FF:000002">
    <property type="entry name" value="Enterobactin synthetase component F"/>
    <property type="match status" value="2"/>
</dbReference>
<dbReference type="FunFam" id="2.30.38.10:FF:000001">
    <property type="entry name" value="Non-ribosomal peptide synthetase PvdI"/>
    <property type="match status" value="2"/>
</dbReference>
<dbReference type="Gene3D" id="2.30.38.10">
    <property type="entry name" value="Luciferase, Domain 3"/>
    <property type="match status" value="1"/>
</dbReference>
<organism evidence="6 7">
    <name type="scientific">Caballeronia cordobensis</name>
    <name type="common">Burkholderia cordobensis</name>
    <dbReference type="NCBI Taxonomy" id="1353886"/>
    <lineage>
        <taxon>Bacteria</taxon>
        <taxon>Pseudomonadati</taxon>
        <taxon>Pseudomonadota</taxon>
        <taxon>Betaproteobacteria</taxon>
        <taxon>Burkholderiales</taxon>
        <taxon>Burkholderiaceae</taxon>
        <taxon>Caballeronia</taxon>
    </lineage>
</organism>
<dbReference type="NCBIfam" id="TIGR01733">
    <property type="entry name" value="AA-adenyl-dom"/>
    <property type="match status" value="2"/>
</dbReference>
<dbReference type="InterPro" id="IPR013216">
    <property type="entry name" value="Methyltransf_11"/>
</dbReference>
<dbReference type="Pfam" id="PF13193">
    <property type="entry name" value="AMP-binding_C"/>
    <property type="match status" value="2"/>
</dbReference>
<dbReference type="Gene3D" id="3.30.559.30">
    <property type="entry name" value="Nonribosomal peptide synthetase, condensation domain"/>
    <property type="match status" value="2"/>
</dbReference>
<dbReference type="InterPro" id="IPR042099">
    <property type="entry name" value="ANL_N_sf"/>
</dbReference>
<dbReference type="InterPro" id="IPR006162">
    <property type="entry name" value="Ppantetheine_attach_site"/>
</dbReference>
<keyword evidence="3" id="KW-0596">Phosphopantetheine</keyword>
<proteinExistence type="inferred from homology"/>
<dbReference type="PANTHER" id="PTHR45527">
    <property type="entry name" value="NONRIBOSOMAL PEPTIDE SYNTHETASE"/>
    <property type="match status" value="1"/>
</dbReference>
<dbReference type="EMBL" id="FCNY02000046">
    <property type="protein sequence ID" value="SAL72376.1"/>
    <property type="molecule type" value="Genomic_DNA"/>
</dbReference>
<dbReference type="Pfam" id="PF00501">
    <property type="entry name" value="AMP-binding"/>
    <property type="match status" value="2"/>
</dbReference>
<dbReference type="Gene3D" id="3.30.300.30">
    <property type="match status" value="2"/>
</dbReference>
<dbReference type="GO" id="GO:0031177">
    <property type="term" value="F:phosphopantetheine binding"/>
    <property type="evidence" value="ECO:0007669"/>
    <property type="project" value="TreeGrafter"/>
</dbReference>
<dbReference type="InterPro" id="IPR001242">
    <property type="entry name" value="Condensation_dom"/>
</dbReference>
<dbReference type="GO" id="GO:0008757">
    <property type="term" value="F:S-adenosylmethionine-dependent methyltransferase activity"/>
    <property type="evidence" value="ECO:0007669"/>
    <property type="project" value="InterPro"/>
</dbReference>
<dbReference type="FunFam" id="1.10.1200.10:FF:000005">
    <property type="entry name" value="Nonribosomal peptide synthetase 1"/>
    <property type="match status" value="1"/>
</dbReference>
<evidence type="ECO:0000313" key="7">
    <source>
        <dbReference type="Proteomes" id="UP000054740"/>
    </source>
</evidence>
<dbReference type="CDD" id="cd05930">
    <property type="entry name" value="A_NRPS"/>
    <property type="match status" value="1"/>
</dbReference>
<comment type="similarity">
    <text evidence="2">Belongs to the ATP-dependent AMP-binding enzyme family.</text>
</comment>
<dbReference type="Gene3D" id="3.40.50.150">
    <property type="entry name" value="Vaccinia Virus protein VP39"/>
    <property type="match status" value="1"/>
</dbReference>
<dbReference type="InterPro" id="IPR000873">
    <property type="entry name" value="AMP-dep_synth/lig_dom"/>
</dbReference>
<dbReference type="SUPFAM" id="SSF52777">
    <property type="entry name" value="CoA-dependent acyltransferases"/>
    <property type="match status" value="3"/>
</dbReference>
<dbReference type="GO" id="GO:0044550">
    <property type="term" value="P:secondary metabolite biosynthetic process"/>
    <property type="evidence" value="ECO:0007669"/>
    <property type="project" value="UniProtKB-ARBA"/>
</dbReference>
<reference evidence="7" key="1">
    <citation type="submission" date="2016-01" db="EMBL/GenBank/DDBJ databases">
        <authorList>
            <person name="Peeters C."/>
        </authorList>
    </citation>
    <scope>NUCLEOTIDE SEQUENCE [LARGE SCALE GENOMIC DNA]</scope>
</reference>
<dbReference type="PROSITE" id="PS50075">
    <property type="entry name" value="CARRIER"/>
    <property type="match status" value="1"/>
</dbReference>
<name>A0A158JU57_CABCO</name>
<dbReference type="InterPro" id="IPR036736">
    <property type="entry name" value="ACP-like_sf"/>
</dbReference>
<dbReference type="FunFam" id="3.40.50.980:FF:000001">
    <property type="entry name" value="Non-ribosomal peptide synthetase"/>
    <property type="match status" value="2"/>
</dbReference>
<keyword evidence="7" id="KW-1185">Reference proteome</keyword>
<feature type="domain" description="Carrier" evidence="5">
    <location>
        <begin position="759"/>
        <end position="833"/>
    </location>
</feature>
<dbReference type="Gene3D" id="1.10.1200.10">
    <property type="entry name" value="ACP-like"/>
    <property type="match status" value="1"/>
</dbReference>
<dbReference type="GO" id="GO:0043041">
    <property type="term" value="P:amino acid activation for nonribosomal peptide biosynthetic process"/>
    <property type="evidence" value="ECO:0007669"/>
    <property type="project" value="TreeGrafter"/>
</dbReference>
<dbReference type="Gene3D" id="3.30.559.10">
    <property type="entry name" value="Chloramphenicol acetyltransferase-like domain"/>
    <property type="match status" value="1"/>
</dbReference>
<dbReference type="InterPro" id="IPR010071">
    <property type="entry name" value="AA_adenyl_dom"/>
</dbReference>
<evidence type="ECO:0000256" key="4">
    <source>
        <dbReference type="ARBA" id="ARBA00022553"/>
    </source>
</evidence>
<dbReference type="SUPFAM" id="SSF56801">
    <property type="entry name" value="Acetyl-CoA synthetase-like"/>
    <property type="match status" value="2"/>
</dbReference>
<dbReference type="FunFam" id="3.40.50.12780:FF:000012">
    <property type="entry name" value="Non-ribosomal peptide synthetase"/>
    <property type="match status" value="2"/>
</dbReference>
<dbReference type="InterPro" id="IPR029063">
    <property type="entry name" value="SAM-dependent_MTases_sf"/>
</dbReference>
<gene>
    <name evidence="6" type="ORF">AWB70_07518</name>
</gene>
<dbReference type="FunFam" id="3.30.300.30:FF:000010">
    <property type="entry name" value="Enterobactin synthetase component F"/>
    <property type="match status" value="1"/>
</dbReference>
<dbReference type="InterPro" id="IPR045851">
    <property type="entry name" value="AMP-bd_C_sf"/>
</dbReference>
<dbReference type="Pfam" id="PF08241">
    <property type="entry name" value="Methyltransf_11"/>
    <property type="match status" value="1"/>
</dbReference>
<dbReference type="Gene3D" id="3.40.50.12780">
    <property type="entry name" value="N-terminal domain of ligase-like"/>
    <property type="match status" value="1"/>
</dbReference>
<dbReference type="CDD" id="cd19544">
    <property type="entry name" value="E-C_NRPS"/>
    <property type="match status" value="1"/>
</dbReference>
<evidence type="ECO:0000256" key="1">
    <source>
        <dbReference type="ARBA" id="ARBA00001957"/>
    </source>
</evidence>
<dbReference type="SUPFAM" id="SSF47336">
    <property type="entry name" value="ACP-like"/>
    <property type="match status" value="1"/>
</dbReference>
<dbReference type="SUPFAM" id="SSF53335">
    <property type="entry name" value="S-adenosyl-L-methionine-dependent methyltransferases"/>
    <property type="match status" value="1"/>
</dbReference>
<keyword evidence="4" id="KW-0597">Phosphoprotein</keyword>